<evidence type="ECO:0000256" key="3">
    <source>
        <dbReference type="ARBA" id="ARBA00004141"/>
    </source>
</evidence>
<evidence type="ECO:0000256" key="7">
    <source>
        <dbReference type="ARBA" id="ARBA00022741"/>
    </source>
</evidence>
<dbReference type="EC" id="4.6.1.1" evidence="4"/>
<evidence type="ECO:0000256" key="4">
    <source>
        <dbReference type="ARBA" id="ARBA00012201"/>
    </source>
</evidence>
<evidence type="ECO:0000256" key="16">
    <source>
        <dbReference type="SAM" id="Phobius"/>
    </source>
</evidence>
<dbReference type="PROSITE" id="PS00452">
    <property type="entry name" value="GUANYLATE_CYCLASE_1"/>
    <property type="match status" value="1"/>
</dbReference>
<feature type="transmembrane region" description="Helical" evidence="16">
    <location>
        <begin position="373"/>
        <end position="392"/>
    </location>
</feature>
<protein>
    <recommendedName>
        <fullName evidence="4">adenylate cyclase</fullName>
        <ecNumber evidence="4">4.6.1.1</ecNumber>
    </recommendedName>
</protein>
<dbReference type="GO" id="GO:0006171">
    <property type="term" value="P:cAMP biosynthetic process"/>
    <property type="evidence" value="ECO:0007669"/>
    <property type="project" value="UniProtKB-KW"/>
</dbReference>
<comment type="similarity">
    <text evidence="14">Belongs to the adenylyl cyclase class-4/guanylyl cyclase family.</text>
</comment>
<evidence type="ECO:0000256" key="11">
    <source>
        <dbReference type="ARBA" id="ARBA00022998"/>
    </source>
</evidence>
<feature type="transmembrane region" description="Helical" evidence="16">
    <location>
        <begin position="603"/>
        <end position="621"/>
    </location>
</feature>
<keyword evidence="13 14" id="KW-0456">Lyase</keyword>
<sequence length="1168" mass="130493">MNQSNTVHIVWLLLGLIFILALIHLVFTFILQQSLEGCHGYDGGVGGDGADASDAWNSSSLLSSSMATLLPESSSLPTRLSPSIPGTDAQLPVDDKGGGGADMLPVSNDNTEGDDRRGARSESAISDGSESGNTDGKLIPEGEQEGVAISEGEWEMEWRKRRRRRTIGTGSGEGGDETGDAAGQAVNERSKIFEFQRTLRHDIFWSSRLSLSYWQRDVFNTSRSTSSARHWKANGHWEKAVSVRLLSSNTQQHHPLESPITGPDDSGDNDVMTAFAANYDQQQQGTSSAVDDPALAVVVLPTPARPQFTSIYNESANGTSAADGEGAEPEFCSRDYFTLLKDNMTQLILIGVCATVYALLLACLYKQHINEIYLFQVSYVVMVTLLALDVCFSFTTSANPITGPDDSGDNDVMTAFAANYDQQQQGTSSAVDDPALAVVVLPTPARPQFTSIYNESANGTSAADGEGAEPEFCSRDYFTLLKDNMTQLILIGVCATVYALLLACLYKQHINEIYLFQVSYVVMVTLLALDVCFSFTTSAKNIRVVAIWVSKFMVFDTEHNNGHFDSSGHNLEWPVPSKKVPPGPGGTFTETYELWQYGYQNSWFLILNIIMAISTVVATTWSGRKFTSSGGCTVIAIYIIYTMLPIRLREAVVGGTLLSLSHVLLTFFMNETDDHEVLLSDLITLACTNATGILLHWPKERSQRNAFMETRQCVEARLRIQRENQKQEQLLLSVLPRHVAMEMKNDIAGQPQEAQFHKIYIQRHENVSILFADICGFTSLSDQCTAEELVRLLNELFARFDRLAQEHHCLRIKLLGDCYYCVSGLPEARPDHAACAVEMGLDMIDAIALVREVMAVNVNMRVGIHTGRVHCGVLGLRKWQFDVWSNDVTLANYMESGGVPGRVHITKETLKCLGDHYEVEEGHGADRNNYLKDHQIQTYLIVPKESYRAHTMSKQSSSVNGNISKELRMMGHWSKMGFNDKQEPKSTEEEVNEYLIKAIDARSIDRLRLDHCKRFHLTFIKDDIERKYCHEPDPMLNVYFYCSIIIFFGIMSIQVLVFSMDRYSYWVYGVLTVTLLVSCVPVFSREDTTFIFYLSLTDEYSLVRPNNCKESKIINILLLLTLLALLTCAVHQFIKILFKIILLVVILVCYIVSIVVLALIFDRHCEPW</sequence>
<dbReference type="Pfam" id="PF16214">
    <property type="entry name" value="AC_N"/>
    <property type="match status" value="1"/>
</dbReference>
<evidence type="ECO:0000256" key="1">
    <source>
        <dbReference type="ARBA" id="ARBA00001593"/>
    </source>
</evidence>
<keyword evidence="11" id="KW-0115">cAMP biosynthesis</keyword>
<dbReference type="SMART" id="SM00044">
    <property type="entry name" value="CYCc"/>
    <property type="match status" value="1"/>
</dbReference>
<evidence type="ECO:0000313" key="18">
    <source>
        <dbReference type="EMBL" id="EDS29423.1"/>
    </source>
</evidence>
<dbReference type="GO" id="GO:0046872">
    <property type="term" value="F:metal ion binding"/>
    <property type="evidence" value="ECO:0007669"/>
    <property type="project" value="UniProtKB-KW"/>
</dbReference>
<keyword evidence="5 16" id="KW-0812">Transmembrane</keyword>
<evidence type="ECO:0000256" key="10">
    <source>
        <dbReference type="ARBA" id="ARBA00022989"/>
    </source>
</evidence>
<dbReference type="InterPro" id="IPR032628">
    <property type="entry name" value="AC_N"/>
</dbReference>
<feature type="domain" description="Guanylate cyclase" evidence="17">
    <location>
        <begin position="768"/>
        <end position="895"/>
    </location>
</feature>
<keyword evidence="7" id="KW-0547">Nucleotide-binding</keyword>
<dbReference type="AlphaFoldDB" id="B0WJT0"/>
<dbReference type="InterPro" id="IPR029787">
    <property type="entry name" value="Nucleotide_cyclase"/>
</dbReference>
<organism>
    <name type="scientific">Culex quinquefasciatus</name>
    <name type="common">Southern house mosquito</name>
    <name type="synonym">Culex pungens</name>
    <dbReference type="NCBI Taxonomy" id="7176"/>
    <lineage>
        <taxon>Eukaryota</taxon>
        <taxon>Metazoa</taxon>
        <taxon>Ecdysozoa</taxon>
        <taxon>Arthropoda</taxon>
        <taxon>Hexapoda</taxon>
        <taxon>Insecta</taxon>
        <taxon>Pterygota</taxon>
        <taxon>Neoptera</taxon>
        <taxon>Endopterygota</taxon>
        <taxon>Diptera</taxon>
        <taxon>Nematocera</taxon>
        <taxon>Culicoidea</taxon>
        <taxon>Culicidae</taxon>
        <taxon>Culicinae</taxon>
        <taxon>Culicini</taxon>
        <taxon>Culex</taxon>
        <taxon>Culex</taxon>
    </lineage>
</organism>
<dbReference type="EnsemblMetazoa" id="CPIJ007241-RA">
    <property type="protein sequence ID" value="CPIJ007241-PA"/>
    <property type="gene ID" value="CPIJ007241"/>
</dbReference>
<dbReference type="PANTHER" id="PTHR45627:SF16">
    <property type="entry name" value="ADENYLATE CYCLASE"/>
    <property type="match status" value="1"/>
</dbReference>
<dbReference type="Gene3D" id="3.30.70.1230">
    <property type="entry name" value="Nucleotide cyclase"/>
    <property type="match status" value="1"/>
</dbReference>
<reference evidence="19" key="2">
    <citation type="submission" date="2020-05" db="UniProtKB">
        <authorList>
            <consortium name="EnsemblMetazoa"/>
        </authorList>
    </citation>
    <scope>IDENTIFICATION</scope>
    <source>
        <strain evidence="19">JHB</strain>
    </source>
</reference>
<evidence type="ECO:0000256" key="9">
    <source>
        <dbReference type="ARBA" id="ARBA00022842"/>
    </source>
</evidence>
<evidence type="ECO:0000256" key="6">
    <source>
        <dbReference type="ARBA" id="ARBA00022723"/>
    </source>
</evidence>
<accession>B0WJT0</accession>
<dbReference type="GO" id="GO:0035556">
    <property type="term" value="P:intracellular signal transduction"/>
    <property type="evidence" value="ECO:0007669"/>
    <property type="project" value="InterPro"/>
</dbReference>
<proteinExistence type="inferred from homology"/>
<evidence type="ECO:0000313" key="19">
    <source>
        <dbReference type="EnsemblMetazoa" id="CPIJ007241-PA"/>
    </source>
</evidence>
<feature type="transmembrane region" description="Helical" evidence="16">
    <location>
        <begin position="1113"/>
        <end position="1134"/>
    </location>
</feature>
<keyword evidence="12 16" id="KW-0472">Membrane</keyword>
<feature type="transmembrane region" description="Helical" evidence="16">
    <location>
        <begin position="514"/>
        <end position="533"/>
    </location>
</feature>
<dbReference type="InParanoid" id="B0WJT0"/>
<dbReference type="FunFam" id="3.30.70.1230:FF:000031">
    <property type="entry name" value="Adenylate cyclase type 7"/>
    <property type="match status" value="1"/>
</dbReference>
<evidence type="ECO:0000256" key="2">
    <source>
        <dbReference type="ARBA" id="ARBA00001946"/>
    </source>
</evidence>
<dbReference type="HOGENOM" id="CLU_274432_0_0_1"/>
<dbReference type="VEuPathDB" id="VectorBase:CPIJ007241"/>
<dbReference type="GO" id="GO:0005886">
    <property type="term" value="C:plasma membrane"/>
    <property type="evidence" value="ECO:0007669"/>
    <property type="project" value="InterPro"/>
</dbReference>
<dbReference type="GO" id="GO:0005524">
    <property type="term" value="F:ATP binding"/>
    <property type="evidence" value="ECO:0007669"/>
    <property type="project" value="UniProtKB-KW"/>
</dbReference>
<feature type="transmembrane region" description="Helical" evidence="16">
    <location>
        <begin position="1140"/>
        <end position="1161"/>
    </location>
</feature>
<dbReference type="InterPro" id="IPR009398">
    <property type="entry name" value="Adcy_conserved_dom"/>
</dbReference>
<dbReference type="EMBL" id="DS231963">
    <property type="protein sequence ID" value="EDS29423.1"/>
    <property type="molecule type" value="Genomic_DNA"/>
</dbReference>
<comment type="subcellular location">
    <subcellularLocation>
        <location evidence="3">Membrane</location>
        <topology evidence="3">Multi-pass membrane protein</topology>
    </subcellularLocation>
</comment>
<feature type="transmembrane region" description="Helical" evidence="16">
    <location>
        <begin position="627"/>
        <end position="644"/>
    </location>
</feature>
<dbReference type="GO" id="GO:0004016">
    <property type="term" value="F:adenylate cyclase activity"/>
    <property type="evidence" value="ECO:0007669"/>
    <property type="project" value="UniProtKB-EC"/>
</dbReference>
<keyword evidence="9" id="KW-0460">Magnesium</keyword>
<dbReference type="GO" id="GO:0007189">
    <property type="term" value="P:adenylate cyclase-activating G protein-coupled receptor signaling pathway"/>
    <property type="evidence" value="ECO:0007669"/>
    <property type="project" value="TreeGrafter"/>
</dbReference>
<dbReference type="OrthoDB" id="2107370at2759"/>
<evidence type="ECO:0000256" key="15">
    <source>
        <dbReference type="SAM" id="MobiDB-lite"/>
    </source>
</evidence>
<dbReference type="VEuPathDB" id="VectorBase:CQUJHB013690"/>
<feature type="transmembrane region" description="Helical" evidence="16">
    <location>
        <begin position="347"/>
        <end position="367"/>
    </location>
</feature>
<keyword evidence="8" id="KW-0067">ATP-binding</keyword>
<dbReference type="Proteomes" id="UP000002320">
    <property type="component" value="Unassembled WGS sequence"/>
</dbReference>
<comment type="cofactor">
    <cofactor evidence="2">
        <name>Mg(2+)</name>
        <dbReference type="ChEBI" id="CHEBI:18420"/>
    </cofactor>
</comment>
<feature type="compositionally biased region" description="Polar residues" evidence="15">
    <location>
        <begin position="123"/>
        <end position="134"/>
    </location>
</feature>
<gene>
    <name evidence="19" type="primary">6039340</name>
    <name evidence="18" type="ORF">CpipJ_CPIJ007241</name>
</gene>
<dbReference type="Pfam" id="PF00211">
    <property type="entry name" value="Guanylate_cyc"/>
    <property type="match status" value="1"/>
</dbReference>
<evidence type="ECO:0000256" key="14">
    <source>
        <dbReference type="RuleBase" id="RU000405"/>
    </source>
</evidence>
<evidence type="ECO:0000256" key="8">
    <source>
        <dbReference type="ARBA" id="ARBA00022840"/>
    </source>
</evidence>
<evidence type="ECO:0000256" key="13">
    <source>
        <dbReference type="ARBA" id="ARBA00023239"/>
    </source>
</evidence>
<keyword evidence="20" id="KW-1185">Reference proteome</keyword>
<evidence type="ECO:0000313" key="20">
    <source>
        <dbReference type="Proteomes" id="UP000002320"/>
    </source>
</evidence>
<dbReference type="InterPro" id="IPR001054">
    <property type="entry name" value="A/G_cyclase"/>
</dbReference>
<dbReference type="PROSITE" id="PS50125">
    <property type="entry name" value="GUANYLATE_CYCLASE_2"/>
    <property type="match status" value="1"/>
</dbReference>
<feature type="region of interest" description="Disordered" evidence="15">
    <location>
        <begin position="73"/>
        <end position="152"/>
    </location>
</feature>
<dbReference type="CDD" id="cd07302">
    <property type="entry name" value="CHD"/>
    <property type="match status" value="1"/>
</dbReference>
<dbReference type="SUPFAM" id="SSF55073">
    <property type="entry name" value="Nucleotide cyclase"/>
    <property type="match status" value="1"/>
</dbReference>
<dbReference type="PANTHER" id="PTHR45627">
    <property type="entry name" value="ADENYLATE CYCLASE TYPE 1"/>
    <property type="match status" value="1"/>
</dbReference>
<keyword evidence="6" id="KW-0479">Metal-binding</keyword>
<feature type="transmembrane region" description="Helical" evidence="16">
    <location>
        <begin position="6"/>
        <end position="31"/>
    </location>
</feature>
<dbReference type="InterPro" id="IPR018297">
    <property type="entry name" value="A/G_cyclase_CS"/>
</dbReference>
<feature type="transmembrane region" description="Helical" evidence="16">
    <location>
        <begin position="488"/>
        <end position="508"/>
    </location>
</feature>
<keyword evidence="10 16" id="KW-1133">Transmembrane helix</keyword>
<dbReference type="KEGG" id="cqu:CpipJ_CPIJ007241"/>
<comment type="catalytic activity">
    <reaction evidence="1">
        <text>ATP = 3',5'-cyclic AMP + diphosphate</text>
        <dbReference type="Rhea" id="RHEA:15389"/>
        <dbReference type="ChEBI" id="CHEBI:30616"/>
        <dbReference type="ChEBI" id="CHEBI:33019"/>
        <dbReference type="ChEBI" id="CHEBI:58165"/>
        <dbReference type="EC" id="4.6.1.1"/>
    </reaction>
</comment>
<dbReference type="eggNOG" id="KOG3619">
    <property type="taxonomic scope" value="Eukaryota"/>
</dbReference>
<dbReference type="STRING" id="7176.B0WJT0"/>
<evidence type="ECO:0000256" key="12">
    <source>
        <dbReference type="ARBA" id="ARBA00023136"/>
    </source>
</evidence>
<name>B0WJT0_CULQU</name>
<dbReference type="Pfam" id="PF06327">
    <property type="entry name" value="Adcy_cons_dom"/>
    <property type="match status" value="1"/>
</dbReference>
<evidence type="ECO:0000259" key="17">
    <source>
        <dbReference type="PROSITE" id="PS50125"/>
    </source>
</evidence>
<reference evidence="18" key="1">
    <citation type="submission" date="2007-03" db="EMBL/GenBank/DDBJ databases">
        <title>Annotation of Culex pipiens quinquefasciatus.</title>
        <authorList>
            <consortium name="The Broad Institute Genome Sequencing Platform"/>
            <person name="Atkinson P.W."/>
            <person name="Hemingway J."/>
            <person name="Christensen B.M."/>
            <person name="Higgs S."/>
            <person name="Kodira C."/>
            <person name="Hannick L."/>
            <person name="Megy K."/>
            <person name="O'Leary S."/>
            <person name="Pearson M."/>
            <person name="Haas B.J."/>
            <person name="Mauceli E."/>
            <person name="Wortman J.R."/>
            <person name="Lee N.H."/>
            <person name="Guigo R."/>
            <person name="Stanke M."/>
            <person name="Alvarado L."/>
            <person name="Amedeo P."/>
            <person name="Antoine C.H."/>
            <person name="Arensburger P."/>
            <person name="Bidwell S.L."/>
            <person name="Crawford M."/>
            <person name="Camaro F."/>
            <person name="Devon K."/>
            <person name="Engels R."/>
            <person name="Hammond M."/>
            <person name="Howarth C."/>
            <person name="Koehrsen M."/>
            <person name="Lawson D."/>
            <person name="Montgomery P."/>
            <person name="Nene V."/>
            <person name="Nusbaum C."/>
            <person name="Puiu D."/>
            <person name="Romero-Severson J."/>
            <person name="Severson D.W."/>
            <person name="Shumway M."/>
            <person name="Sisk P."/>
            <person name="Stolte C."/>
            <person name="Zeng Q."/>
            <person name="Eisenstadt E."/>
            <person name="Fraser-Liggett C."/>
            <person name="Strausberg R."/>
            <person name="Galagan J."/>
            <person name="Birren B."/>
            <person name="Collins F.H."/>
        </authorList>
    </citation>
    <scope>NUCLEOTIDE SEQUENCE [LARGE SCALE GENOMIC DNA]</scope>
    <source>
        <strain evidence="18">JHB</strain>
    </source>
</reference>
<evidence type="ECO:0000256" key="5">
    <source>
        <dbReference type="ARBA" id="ARBA00022692"/>
    </source>
</evidence>
<feature type="transmembrane region" description="Helical" evidence="16">
    <location>
        <begin position="1036"/>
        <end position="1057"/>
    </location>
</feature>
<feature type="transmembrane region" description="Helical" evidence="16">
    <location>
        <begin position="1063"/>
        <end position="1083"/>
    </location>
</feature>